<dbReference type="InterPro" id="IPR003675">
    <property type="entry name" value="Rce1/LyrA-like_dom"/>
</dbReference>
<keyword evidence="1" id="KW-0812">Transmembrane</keyword>
<keyword evidence="4" id="KW-1185">Reference proteome</keyword>
<organism evidence="3 4">
    <name type="scientific">Microvirga flocculans</name>
    <dbReference type="NCBI Taxonomy" id="217168"/>
    <lineage>
        <taxon>Bacteria</taxon>
        <taxon>Pseudomonadati</taxon>
        <taxon>Pseudomonadota</taxon>
        <taxon>Alphaproteobacteria</taxon>
        <taxon>Hyphomicrobiales</taxon>
        <taxon>Methylobacteriaceae</taxon>
        <taxon>Microvirga</taxon>
    </lineage>
</organism>
<dbReference type="AlphaFoldDB" id="A0A7W6IC26"/>
<dbReference type="GO" id="GO:0004175">
    <property type="term" value="F:endopeptidase activity"/>
    <property type="evidence" value="ECO:0007669"/>
    <property type="project" value="UniProtKB-ARBA"/>
</dbReference>
<feature type="transmembrane region" description="Helical" evidence="1">
    <location>
        <begin position="243"/>
        <end position="264"/>
    </location>
</feature>
<sequence>MTFTTRVLKPFLALYGLGLLGVLSLVPLMEATIEQASRLPGAPALSRTEFALLLLGQPALLLFAAVALGVALAEKAGLTCLILRRLRGQASGPATGGWRSTLLLAFAVASMVAAADLVLRRIFPEAFAVVPRLDEVTLEGRFLGLLYGGITEELMLRFGLMTLLVWAGLRLTRGRARPIVVWIAIVIAAIGFAAGHLGAVAGMGQMDNQILIARTLGLNTVAGLLFGWLYASRSLEHAMLAHAASHATFWIATPLLAWLGQAVAG</sequence>
<accession>A0A7W6IC26</accession>
<comment type="caution">
    <text evidence="3">The sequence shown here is derived from an EMBL/GenBank/DDBJ whole genome shotgun (WGS) entry which is preliminary data.</text>
</comment>
<evidence type="ECO:0000313" key="4">
    <source>
        <dbReference type="Proteomes" id="UP000519439"/>
    </source>
</evidence>
<evidence type="ECO:0000313" key="3">
    <source>
        <dbReference type="EMBL" id="MBB4038708.1"/>
    </source>
</evidence>
<keyword evidence="1" id="KW-0472">Membrane</keyword>
<proteinExistence type="predicted"/>
<feature type="domain" description="CAAX prenyl protease 2/Lysostaphin resistance protein A-like" evidence="2">
    <location>
        <begin position="143"/>
        <end position="245"/>
    </location>
</feature>
<name>A0A7W6IC26_9HYPH</name>
<feature type="transmembrane region" description="Helical" evidence="1">
    <location>
        <begin position="179"/>
        <end position="199"/>
    </location>
</feature>
<feature type="transmembrane region" description="Helical" evidence="1">
    <location>
        <begin position="143"/>
        <end position="167"/>
    </location>
</feature>
<protein>
    <recommendedName>
        <fullName evidence="2">CAAX prenyl protease 2/Lysostaphin resistance protein A-like domain-containing protein</fullName>
    </recommendedName>
</protein>
<dbReference type="Pfam" id="PF02517">
    <property type="entry name" value="Rce1-like"/>
    <property type="match status" value="1"/>
</dbReference>
<gene>
    <name evidence="3" type="ORF">GGR34_000337</name>
</gene>
<evidence type="ECO:0000256" key="1">
    <source>
        <dbReference type="SAM" id="Phobius"/>
    </source>
</evidence>
<feature type="transmembrane region" description="Helical" evidence="1">
    <location>
        <begin position="211"/>
        <end position="231"/>
    </location>
</feature>
<dbReference type="Proteomes" id="UP000519439">
    <property type="component" value="Unassembled WGS sequence"/>
</dbReference>
<reference evidence="3 4" key="1">
    <citation type="submission" date="2020-08" db="EMBL/GenBank/DDBJ databases">
        <title>Genomic Encyclopedia of Type Strains, Phase IV (KMG-IV): sequencing the most valuable type-strain genomes for metagenomic binning, comparative biology and taxonomic classification.</title>
        <authorList>
            <person name="Goeker M."/>
        </authorList>
    </citation>
    <scope>NUCLEOTIDE SEQUENCE [LARGE SCALE GENOMIC DNA]</scope>
    <source>
        <strain evidence="3 4">DSM 15743</strain>
    </source>
</reference>
<keyword evidence="1" id="KW-1133">Transmembrane helix</keyword>
<dbReference type="RefSeq" id="WP_051434955.1">
    <property type="nucleotide sequence ID" value="NZ_JACIDC010000001.1"/>
</dbReference>
<dbReference type="GO" id="GO:0080120">
    <property type="term" value="P:CAAX-box protein maturation"/>
    <property type="evidence" value="ECO:0007669"/>
    <property type="project" value="UniProtKB-ARBA"/>
</dbReference>
<evidence type="ECO:0000259" key="2">
    <source>
        <dbReference type="Pfam" id="PF02517"/>
    </source>
</evidence>
<feature type="transmembrane region" description="Helical" evidence="1">
    <location>
        <begin position="60"/>
        <end position="83"/>
    </location>
</feature>
<feature type="transmembrane region" description="Helical" evidence="1">
    <location>
        <begin position="103"/>
        <end position="123"/>
    </location>
</feature>
<dbReference type="EMBL" id="JACIDC010000001">
    <property type="protein sequence ID" value="MBB4038708.1"/>
    <property type="molecule type" value="Genomic_DNA"/>
</dbReference>